<evidence type="ECO:0000313" key="1">
    <source>
        <dbReference type="EMBL" id="QTX32839.1"/>
    </source>
</evidence>
<evidence type="ECO:0000313" key="2">
    <source>
        <dbReference type="Proteomes" id="UP000671879"/>
    </source>
</evidence>
<dbReference type="RefSeq" id="WP_274374097.1">
    <property type="nucleotide sequence ID" value="NZ_CP072943.1"/>
</dbReference>
<sequence length="118" mass="13258">MLEKDSLQTYLDTCRLVTARLVESIIRNNQWALSTTPEMEELFGQWRDIMAHQILDHCPDGTLDPEAVAEAIGVTSSTVLSLLLSLHRSGEITLRSIRFDRGPGTNREICDCLRDASK</sequence>
<keyword evidence="2" id="KW-1185">Reference proteome</keyword>
<dbReference type="AlphaFoldDB" id="A0A9Q7AGT9"/>
<evidence type="ECO:0008006" key="3">
    <source>
        <dbReference type="Google" id="ProtNLM"/>
    </source>
</evidence>
<gene>
    <name evidence="1" type="ORF">KAR29_02620</name>
</gene>
<name>A0A9Q7AGT9_9BACT</name>
<dbReference type="KEGG" id="aram:KAR29_02620"/>
<reference evidence="2" key="1">
    <citation type="submission" date="2021-04" db="EMBL/GenBank/DDBJ databases">
        <title>A novel Synergistetes isolate from a pyrite-forming mixed culture.</title>
        <authorList>
            <person name="Bunk B."/>
            <person name="Sproer C."/>
            <person name="Spring S."/>
            <person name="Pester M."/>
        </authorList>
    </citation>
    <scope>NUCLEOTIDE SEQUENCE [LARGE SCALE GENOMIC DNA]</scope>
    <source>
        <strain evidence="2">J.5.4.2-T.3.5.2</strain>
    </source>
</reference>
<protein>
    <recommendedName>
        <fullName evidence="3">Transcriptional regulator</fullName>
    </recommendedName>
</protein>
<dbReference type="EMBL" id="CP072943">
    <property type="protein sequence ID" value="QTX32839.1"/>
    <property type="molecule type" value="Genomic_DNA"/>
</dbReference>
<organism evidence="1 2">
    <name type="scientific">Aminithiophilus ramosus</name>
    <dbReference type="NCBI Taxonomy" id="3029084"/>
    <lineage>
        <taxon>Bacteria</taxon>
        <taxon>Thermotogati</taxon>
        <taxon>Synergistota</taxon>
        <taxon>Synergistia</taxon>
        <taxon>Synergistales</taxon>
        <taxon>Aminithiophilaceae</taxon>
        <taxon>Aminithiophilus</taxon>
    </lineage>
</organism>
<dbReference type="Proteomes" id="UP000671879">
    <property type="component" value="Chromosome"/>
</dbReference>
<accession>A0A9Q7AGT9</accession>
<proteinExistence type="predicted"/>